<dbReference type="EMBL" id="KZ345011">
    <property type="protein sequence ID" value="PIO77091.1"/>
    <property type="molecule type" value="Genomic_DNA"/>
</dbReference>
<dbReference type="GO" id="GO:0030246">
    <property type="term" value="F:carbohydrate binding"/>
    <property type="evidence" value="ECO:0007669"/>
    <property type="project" value="UniProtKB-UniRule"/>
</dbReference>
<evidence type="ECO:0000313" key="4">
    <source>
        <dbReference type="EMBL" id="PIO77091.1"/>
    </source>
</evidence>
<dbReference type="PROSITE" id="PS51304">
    <property type="entry name" value="GALECTIN"/>
    <property type="match status" value="1"/>
</dbReference>
<dbReference type="AlphaFoldDB" id="A0A2G9V3K5"/>
<reference evidence="4 5" key="1">
    <citation type="submission" date="2015-09" db="EMBL/GenBank/DDBJ databases">
        <title>Draft genome of the parasitic nematode Teladorsagia circumcincta isolate WARC Sus (inbred).</title>
        <authorList>
            <person name="Mitreva M."/>
        </authorList>
    </citation>
    <scope>NUCLEOTIDE SEQUENCE [LARGE SCALE GENOMIC DNA]</scope>
    <source>
        <strain evidence="4 5">S</strain>
    </source>
</reference>
<dbReference type="GO" id="GO:0016936">
    <property type="term" value="F:galactoside binding"/>
    <property type="evidence" value="ECO:0007669"/>
    <property type="project" value="TreeGrafter"/>
</dbReference>
<keyword evidence="5" id="KW-1185">Reference proteome</keyword>
<dbReference type="OrthoDB" id="6251307at2759"/>
<dbReference type="SUPFAM" id="SSF49899">
    <property type="entry name" value="Concanavalin A-like lectins/glucanases"/>
    <property type="match status" value="1"/>
</dbReference>
<dbReference type="CDD" id="cd00070">
    <property type="entry name" value="GLECT"/>
    <property type="match status" value="1"/>
</dbReference>
<evidence type="ECO:0000256" key="1">
    <source>
        <dbReference type="ARBA" id="ARBA00022734"/>
    </source>
</evidence>
<dbReference type="SMART" id="SM00276">
    <property type="entry name" value="GLECT"/>
    <property type="match status" value="1"/>
</dbReference>
<dbReference type="Proteomes" id="UP000230423">
    <property type="component" value="Unassembled WGS sequence"/>
</dbReference>
<evidence type="ECO:0000259" key="3">
    <source>
        <dbReference type="PROSITE" id="PS51304"/>
    </source>
</evidence>
<dbReference type="FunFam" id="2.60.120.200:FF:000213">
    <property type="entry name" value="Galectin"/>
    <property type="match status" value="1"/>
</dbReference>
<evidence type="ECO:0000313" key="5">
    <source>
        <dbReference type="Proteomes" id="UP000230423"/>
    </source>
</evidence>
<keyword evidence="1 2" id="KW-0430">Lectin</keyword>
<gene>
    <name evidence="4" type="ORF">TELCIR_00803</name>
</gene>
<evidence type="ECO:0000256" key="2">
    <source>
        <dbReference type="RuleBase" id="RU102079"/>
    </source>
</evidence>
<organism evidence="4 5">
    <name type="scientific">Teladorsagia circumcincta</name>
    <name type="common">Brown stomach worm</name>
    <name type="synonym">Ostertagia circumcincta</name>
    <dbReference type="NCBI Taxonomy" id="45464"/>
    <lineage>
        <taxon>Eukaryota</taxon>
        <taxon>Metazoa</taxon>
        <taxon>Ecdysozoa</taxon>
        <taxon>Nematoda</taxon>
        <taxon>Chromadorea</taxon>
        <taxon>Rhabditida</taxon>
        <taxon>Rhabditina</taxon>
        <taxon>Rhabditomorpha</taxon>
        <taxon>Strongyloidea</taxon>
        <taxon>Trichostrongylidae</taxon>
        <taxon>Teladorsagia</taxon>
    </lineage>
</organism>
<protein>
    <recommendedName>
        <fullName evidence="2">Galectin</fullName>
    </recommendedName>
</protein>
<dbReference type="InterPro" id="IPR013320">
    <property type="entry name" value="ConA-like_dom_sf"/>
</dbReference>
<name>A0A2G9V3K5_TELCI</name>
<dbReference type="PANTHER" id="PTHR11346:SF174">
    <property type="entry name" value="GALAPTIN LEC-8-RELATED"/>
    <property type="match status" value="1"/>
</dbReference>
<feature type="domain" description="Galectin" evidence="3">
    <location>
        <begin position="11"/>
        <end position="143"/>
    </location>
</feature>
<sequence length="185" mass="20956">MHNVFYPPVPSAIPIREKLRSGCDIDVYGKVNHGSHKNFSIELLSGPHIVLHINFRFQHSDKQVVMNSYSGAWGQEACLLVRHDNPLGRDDSFQLHIHCQHNYYEVIELNGTPLANFTHRFPMESVQALGMKGDVTIEKVLFSGFDFGTDWCGDHDYGHAGYGSYGLDHYEPPVFGADHAYNAYF</sequence>
<dbReference type="InterPro" id="IPR001079">
    <property type="entry name" value="Galectin_CRD"/>
</dbReference>
<dbReference type="PANTHER" id="PTHR11346">
    <property type="entry name" value="GALECTIN"/>
    <property type="match status" value="1"/>
</dbReference>
<dbReference type="Pfam" id="PF00337">
    <property type="entry name" value="Gal-bind_lectin"/>
    <property type="match status" value="1"/>
</dbReference>
<dbReference type="Gene3D" id="2.60.120.200">
    <property type="match status" value="1"/>
</dbReference>
<proteinExistence type="predicted"/>
<dbReference type="SMART" id="SM00908">
    <property type="entry name" value="Gal-bind_lectin"/>
    <property type="match status" value="1"/>
</dbReference>
<dbReference type="InterPro" id="IPR044156">
    <property type="entry name" value="Galectin-like"/>
</dbReference>
<accession>A0A2G9V3K5</accession>